<comment type="subcellular location">
    <subcellularLocation>
        <location evidence="1">Membrane</location>
        <topology evidence="1">Single-pass membrane protein</topology>
    </subcellularLocation>
</comment>
<keyword evidence="4 6" id="KW-0472">Membrane</keyword>
<feature type="compositionally biased region" description="Polar residues" evidence="5">
    <location>
        <begin position="189"/>
        <end position="206"/>
    </location>
</feature>
<dbReference type="GO" id="GO:0071944">
    <property type="term" value="C:cell periphery"/>
    <property type="evidence" value="ECO:0007669"/>
    <property type="project" value="UniProtKB-ARBA"/>
</dbReference>
<keyword evidence="3 6" id="KW-1133">Transmembrane helix</keyword>
<sequence length="349" mass="36479">MASLFTETITSMSAVFTPPANCLSSWTFEDEFYNSVPGGLLMQNIEPSDFDIDCWPEDFGGYGRAPSSIQVYSPGWCPEGYATPGQFQADGTTTAICCPSSFSYGSTYSSINFFGSSSVLFAGCLSQFSGTTTVSARGNDSAIPVSGSEITMWAQPISVEYQERDLSLFDITTSAADADTTTSGGGVSKTATLPSNTVDSPGAAQTSSADGAGSSSSADSGNDNTVSNTASSSISTGAIAGIAVGAAIVAIAALAALWWFIWRKRRNARLQSSSASGPFNDSSNNRVSEMAGSSAYYRNDSKEPYRHQAQPRGEMDGGRVSEYRPELDGGFGAVGGRRKQGTGEFSELP</sequence>
<gene>
    <name evidence="7" type="ORF">AB675_12033</name>
</gene>
<dbReference type="VEuPathDB" id="FungiDB:AB675_12033"/>
<keyword evidence="2 6" id="KW-0812">Transmembrane</keyword>
<protein>
    <submittedName>
        <fullName evidence="7">Uncharacterized protein</fullName>
    </submittedName>
</protein>
<dbReference type="GO" id="GO:0016020">
    <property type="term" value="C:membrane"/>
    <property type="evidence" value="ECO:0007669"/>
    <property type="project" value="UniProtKB-SubCell"/>
</dbReference>
<evidence type="ECO:0000313" key="7">
    <source>
        <dbReference type="EMBL" id="KPI38333.1"/>
    </source>
</evidence>
<evidence type="ECO:0000256" key="4">
    <source>
        <dbReference type="ARBA" id="ARBA00023136"/>
    </source>
</evidence>
<feature type="region of interest" description="Disordered" evidence="5">
    <location>
        <begin position="178"/>
        <end position="230"/>
    </location>
</feature>
<feature type="compositionally biased region" description="Basic and acidic residues" evidence="5">
    <location>
        <begin position="313"/>
        <end position="327"/>
    </location>
</feature>
<dbReference type="GeneID" id="28732812"/>
<keyword evidence="8" id="KW-1185">Reference proteome</keyword>
<evidence type="ECO:0000256" key="6">
    <source>
        <dbReference type="SAM" id="Phobius"/>
    </source>
</evidence>
<name>A0A0N1H8N7_9EURO</name>
<dbReference type="RefSeq" id="XP_017998296.1">
    <property type="nucleotide sequence ID" value="XM_018140931.1"/>
</dbReference>
<evidence type="ECO:0000313" key="8">
    <source>
        <dbReference type="Proteomes" id="UP000038010"/>
    </source>
</evidence>
<dbReference type="STRING" id="1664694.A0A0N1H8N7"/>
<dbReference type="EMBL" id="LFJN01000019">
    <property type="protein sequence ID" value="KPI38333.1"/>
    <property type="molecule type" value="Genomic_DNA"/>
</dbReference>
<proteinExistence type="predicted"/>
<reference evidence="7 8" key="1">
    <citation type="submission" date="2015-06" db="EMBL/GenBank/DDBJ databases">
        <title>Draft genome of the ant-associated black yeast Phialophora attae CBS 131958.</title>
        <authorList>
            <person name="Moreno L.F."/>
            <person name="Stielow B.J."/>
            <person name="de Hoog S."/>
            <person name="Vicente V.A."/>
            <person name="Weiss V.A."/>
            <person name="de Vries M."/>
            <person name="Cruz L.M."/>
            <person name="Souza E.M."/>
        </authorList>
    </citation>
    <scope>NUCLEOTIDE SEQUENCE [LARGE SCALE GENOMIC DNA]</scope>
    <source>
        <strain evidence="7 8">CBS 131958</strain>
    </source>
</reference>
<feature type="transmembrane region" description="Helical" evidence="6">
    <location>
        <begin position="238"/>
        <end position="261"/>
    </location>
</feature>
<dbReference type="PANTHER" id="PTHR15549">
    <property type="entry name" value="PAIRED IMMUNOGLOBULIN-LIKE TYPE 2 RECEPTOR"/>
    <property type="match status" value="1"/>
</dbReference>
<comment type="caution">
    <text evidence="7">The sequence shown here is derived from an EMBL/GenBank/DDBJ whole genome shotgun (WGS) entry which is preliminary data.</text>
</comment>
<accession>A0A0N1H8N7</accession>
<feature type="compositionally biased region" description="Low complexity" evidence="5">
    <location>
        <begin position="207"/>
        <end position="230"/>
    </location>
</feature>
<dbReference type="AlphaFoldDB" id="A0A0N1H8N7"/>
<evidence type="ECO:0000256" key="3">
    <source>
        <dbReference type="ARBA" id="ARBA00022989"/>
    </source>
</evidence>
<evidence type="ECO:0000256" key="5">
    <source>
        <dbReference type="SAM" id="MobiDB-lite"/>
    </source>
</evidence>
<dbReference type="Proteomes" id="UP000038010">
    <property type="component" value="Unassembled WGS sequence"/>
</dbReference>
<dbReference type="OrthoDB" id="4770059at2759"/>
<feature type="region of interest" description="Disordered" evidence="5">
    <location>
        <begin position="296"/>
        <end position="349"/>
    </location>
</feature>
<evidence type="ECO:0000256" key="1">
    <source>
        <dbReference type="ARBA" id="ARBA00004167"/>
    </source>
</evidence>
<organism evidence="7 8">
    <name type="scientific">Cyphellophora attinorum</name>
    <dbReference type="NCBI Taxonomy" id="1664694"/>
    <lineage>
        <taxon>Eukaryota</taxon>
        <taxon>Fungi</taxon>
        <taxon>Dikarya</taxon>
        <taxon>Ascomycota</taxon>
        <taxon>Pezizomycotina</taxon>
        <taxon>Eurotiomycetes</taxon>
        <taxon>Chaetothyriomycetidae</taxon>
        <taxon>Chaetothyriales</taxon>
        <taxon>Cyphellophoraceae</taxon>
        <taxon>Cyphellophora</taxon>
    </lineage>
</organism>
<dbReference type="InterPro" id="IPR051694">
    <property type="entry name" value="Immunoregulatory_rcpt-like"/>
</dbReference>
<evidence type="ECO:0000256" key="2">
    <source>
        <dbReference type="ARBA" id="ARBA00022692"/>
    </source>
</evidence>